<dbReference type="FunFam" id="1.10.238.10:FF:000001">
    <property type="entry name" value="Calmodulin 1"/>
    <property type="match status" value="1"/>
</dbReference>
<dbReference type="PANTHER" id="PTHR23048">
    <property type="entry name" value="MYOSIN LIGHT CHAIN 1, 3"/>
    <property type="match status" value="1"/>
</dbReference>
<dbReference type="OrthoDB" id="429467at2759"/>
<dbReference type="Gene3D" id="1.10.238.10">
    <property type="entry name" value="EF-hand"/>
    <property type="match status" value="2"/>
</dbReference>
<accession>A0A9W5WU07</accession>
<evidence type="ECO:0000313" key="8">
    <source>
        <dbReference type="Proteomes" id="UP001057455"/>
    </source>
</evidence>
<evidence type="ECO:0000256" key="5">
    <source>
        <dbReference type="ARBA" id="ARBA00022990"/>
    </source>
</evidence>
<dbReference type="Pfam" id="PF13499">
    <property type="entry name" value="EF-hand_7"/>
    <property type="match status" value="1"/>
</dbReference>
<evidence type="ECO:0000256" key="1">
    <source>
        <dbReference type="ARBA" id="ARBA00020786"/>
    </source>
</evidence>
<dbReference type="CDD" id="cd00051">
    <property type="entry name" value="EFh"/>
    <property type="match status" value="1"/>
</dbReference>
<keyword evidence="5" id="KW-0007">Acetylation</keyword>
<dbReference type="PROSITE" id="PS00018">
    <property type="entry name" value="EF_HAND_1"/>
    <property type="match status" value="1"/>
</dbReference>
<dbReference type="PROSITE" id="PS50222">
    <property type="entry name" value="EF_HAND_2"/>
    <property type="match status" value="2"/>
</dbReference>
<dbReference type="InterPro" id="IPR002048">
    <property type="entry name" value="EF_hand_dom"/>
</dbReference>
<evidence type="ECO:0000313" key="7">
    <source>
        <dbReference type="EMBL" id="GFE53460.1"/>
    </source>
</evidence>
<dbReference type="GO" id="GO:0005509">
    <property type="term" value="F:calcium ion binding"/>
    <property type="evidence" value="ECO:0007669"/>
    <property type="project" value="InterPro"/>
</dbReference>
<dbReference type="InterPro" id="IPR011992">
    <property type="entry name" value="EF-hand-dom_pair"/>
</dbReference>
<proteinExistence type="predicted"/>
<dbReference type="InterPro" id="IPR050230">
    <property type="entry name" value="CALM/Myosin/TropC-like"/>
</dbReference>
<evidence type="ECO:0000256" key="4">
    <source>
        <dbReference type="ARBA" id="ARBA00022837"/>
    </source>
</evidence>
<dbReference type="SUPFAM" id="SSF47473">
    <property type="entry name" value="EF-hand"/>
    <property type="match status" value="1"/>
</dbReference>
<dbReference type="PANTHER" id="PTHR23048:SF0">
    <property type="entry name" value="CALMODULIN LIKE 3"/>
    <property type="match status" value="1"/>
</dbReference>
<feature type="domain" description="EF-hand" evidence="6">
    <location>
        <begin position="86"/>
        <end position="121"/>
    </location>
</feature>
<dbReference type="Proteomes" id="UP001057455">
    <property type="component" value="Unassembled WGS sequence"/>
</dbReference>
<dbReference type="SMART" id="SM00054">
    <property type="entry name" value="EFh"/>
    <property type="match status" value="2"/>
</dbReference>
<keyword evidence="4" id="KW-0106">Calcium</keyword>
<dbReference type="AlphaFoldDB" id="A0A9W5WU07"/>
<comment type="caution">
    <text evidence="7">The sequence shown here is derived from an EMBL/GenBank/DDBJ whole genome shotgun (WGS) entry which is preliminary data.</text>
</comment>
<keyword evidence="2" id="KW-0479">Metal-binding</keyword>
<feature type="domain" description="EF-hand" evidence="6">
    <location>
        <begin position="12"/>
        <end position="47"/>
    </location>
</feature>
<dbReference type="EMBL" id="BLIY01000006">
    <property type="protein sequence ID" value="GFE53460.1"/>
    <property type="molecule type" value="Genomic_DNA"/>
</dbReference>
<gene>
    <name evidence="7" type="ORF">BaOVIS_008640</name>
</gene>
<evidence type="ECO:0000256" key="3">
    <source>
        <dbReference type="ARBA" id="ARBA00022737"/>
    </source>
</evidence>
<dbReference type="GO" id="GO:0016460">
    <property type="term" value="C:myosin II complex"/>
    <property type="evidence" value="ECO:0007669"/>
    <property type="project" value="TreeGrafter"/>
</dbReference>
<protein>
    <recommendedName>
        <fullName evidence="1">Calmodulin</fullName>
    </recommendedName>
</protein>
<dbReference type="InterPro" id="IPR018247">
    <property type="entry name" value="EF_Hand_1_Ca_BS"/>
</dbReference>
<evidence type="ECO:0000259" key="6">
    <source>
        <dbReference type="PROSITE" id="PS50222"/>
    </source>
</evidence>
<reference evidence="7" key="1">
    <citation type="submission" date="2019-12" db="EMBL/GenBank/DDBJ databases">
        <title>Genome sequence of Babesia ovis.</title>
        <authorList>
            <person name="Yamagishi J."/>
            <person name="Sevinc F."/>
            <person name="Xuan X."/>
        </authorList>
    </citation>
    <scope>NUCLEOTIDE SEQUENCE</scope>
    <source>
        <strain evidence="7">Selcuk</strain>
    </source>
</reference>
<dbReference type="Pfam" id="PF13405">
    <property type="entry name" value="EF-hand_6"/>
    <property type="match status" value="1"/>
</dbReference>
<organism evidence="7 8">
    <name type="scientific">Babesia ovis</name>
    <dbReference type="NCBI Taxonomy" id="5869"/>
    <lineage>
        <taxon>Eukaryota</taxon>
        <taxon>Sar</taxon>
        <taxon>Alveolata</taxon>
        <taxon>Apicomplexa</taxon>
        <taxon>Aconoidasida</taxon>
        <taxon>Piroplasmida</taxon>
        <taxon>Babesiidae</taxon>
        <taxon>Babesia</taxon>
    </lineage>
</organism>
<keyword evidence="3" id="KW-0677">Repeat</keyword>
<sequence>MLARPHLRLDAEQLDMIENHFKLVDGNGDGRINKDEFRLLFRSLGQTATNARLDTIVEDAFKEAPAEGMDFERFINTFVETFTAPPKERVVREALMLFDRDNTGYIETSQLVQILKTRGEKLTQEEIDQLFELLNIPQNTKQIDYATFAEEIYRMLPILSRESI</sequence>
<evidence type="ECO:0000256" key="2">
    <source>
        <dbReference type="ARBA" id="ARBA00022723"/>
    </source>
</evidence>
<name>A0A9W5WU07_BABOV</name>
<keyword evidence="8" id="KW-1185">Reference proteome</keyword>